<reference evidence="13" key="1">
    <citation type="submission" date="2015-11" db="EMBL/GenBank/DDBJ databases">
        <title>De novo transcriptome assembly of four potential Pierce s Disease insect vectors from Arizona vineyards.</title>
        <authorList>
            <person name="Tassone E.E."/>
        </authorList>
    </citation>
    <scope>NUCLEOTIDE SEQUENCE</scope>
</reference>
<evidence type="ECO:0000256" key="9">
    <source>
        <dbReference type="ARBA" id="ARBA00023128"/>
    </source>
</evidence>
<dbReference type="GO" id="GO:0055085">
    <property type="term" value="P:transmembrane transport"/>
    <property type="evidence" value="ECO:0007669"/>
    <property type="project" value="InterPro"/>
</dbReference>
<dbReference type="EMBL" id="GECU01008453">
    <property type="protein sequence ID" value="JAS99253.1"/>
    <property type="molecule type" value="Transcribed_RNA"/>
</dbReference>
<feature type="repeat" description="Solcar" evidence="11">
    <location>
        <begin position="132"/>
        <end position="221"/>
    </location>
</feature>
<dbReference type="PROSITE" id="PS50920">
    <property type="entry name" value="SOLCAR"/>
    <property type="match status" value="3"/>
</dbReference>
<evidence type="ECO:0000256" key="6">
    <source>
        <dbReference type="ARBA" id="ARBA00022737"/>
    </source>
</evidence>
<keyword evidence="10 11" id="KW-0472">Membrane</keyword>
<sequence length="327" mass="35575">MVKPSVAVVSVADDLPLGLKLLAAGTSASFADFCTFPLDTAKVRLQIQGEAKTLTAMGNAEVMAAAAQNQYRGVVGTIMTIARNEGPLSLFNGLSAGLQRQMCFASVRLGMYDTVRDFYTELFYGKTTDVGLNIPLRILAGGTTGCMAVVIAQPTDVVKVRFQAQLRGAGELRYSSTMQAYRTIAVQEGARGLWKGAFANCGRNAIVNISEIVCYDIIKESILKSGFMGDTVPCHFVSAVAAGFCTTFFASPVDVVKTRFMNSKPGTYKSALNCAVKMFAQEGFSAFYKGFMPSFARLVSWNIVMWLTYEQVKKFMAEKRKAYYSLT</sequence>
<gene>
    <name evidence="13" type="ORF">g.14666</name>
</gene>
<dbReference type="InterPro" id="IPR002067">
    <property type="entry name" value="MCP"/>
</dbReference>
<evidence type="ECO:0000256" key="7">
    <source>
        <dbReference type="ARBA" id="ARBA00022792"/>
    </source>
</evidence>
<evidence type="ECO:0000256" key="3">
    <source>
        <dbReference type="ARBA" id="ARBA00006375"/>
    </source>
</evidence>
<dbReference type="PANTHER" id="PTHR45618">
    <property type="entry name" value="MITOCHONDRIAL DICARBOXYLATE CARRIER-RELATED"/>
    <property type="match status" value="1"/>
</dbReference>
<dbReference type="SUPFAM" id="SSF103506">
    <property type="entry name" value="Mitochondrial carrier"/>
    <property type="match status" value="1"/>
</dbReference>
<name>A0A1B6JK02_9HEMI</name>
<evidence type="ECO:0000256" key="2">
    <source>
        <dbReference type="ARBA" id="ARBA00004273"/>
    </source>
</evidence>
<dbReference type="InterPro" id="IPR050391">
    <property type="entry name" value="Mito_Metabolite_Transporter"/>
</dbReference>
<accession>A0A1B6JK02</accession>
<dbReference type="InterPro" id="IPR023395">
    <property type="entry name" value="MCP_dom_sf"/>
</dbReference>
<dbReference type="AlphaFoldDB" id="A0A1B6JK02"/>
<evidence type="ECO:0000256" key="1">
    <source>
        <dbReference type="ARBA" id="ARBA00004225"/>
    </source>
</evidence>
<keyword evidence="8" id="KW-1133">Transmembrane helix</keyword>
<evidence type="ECO:0000313" key="13">
    <source>
        <dbReference type="EMBL" id="JAS99253.1"/>
    </source>
</evidence>
<keyword evidence="6" id="KW-0677">Repeat</keyword>
<evidence type="ECO:0000256" key="4">
    <source>
        <dbReference type="ARBA" id="ARBA00022448"/>
    </source>
</evidence>
<evidence type="ECO:0000256" key="10">
    <source>
        <dbReference type="ARBA" id="ARBA00023136"/>
    </source>
</evidence>
<dbReference type="Gene3D" id="1.50.40.10">
    <property type="entry name" value="Mitochondrial carrier domain"/>
    <property type="match status" value="1"/>
</dbReference>
<proteinExistence type="inferred from homology"/>
<evidence type="ECO:0000256" key="11">
    <source>
        <dbReference type="PROSITE-ProRule" id="PRU00282"/>
    </source>
</evidence>
<evidence type="ECO:0000256" key="8">
    <source>
        <dbReference type="ARBA" id="ARBA00022989"/>
    </source>
</evidence>
<keyword evidence="4 12" id="KW-0813">Transport</keyword>
<evidence type="ECO:0000256" key="12">
    <source>
        <dbReference type="RuleBase" id="RU000488"/>
    </source>
</evidence>
<evidence type="ECO:0008006" key="14">
    <source>
        <dbReference type="Google" id="ProtNLM"/>
    </source>
</evidence>
<keyword evidence="7" id="KW-0999">Mitochondrion inner membrane</keyword>
<comment type="subcellular location">
    <subcellularLocation>
        <location evidence="2">Mitochondrion inner membrane</location>
    </subcellularLocation>
    <subcellularLocation>
        <location evidence="1">Mitochondrion membrane</location>
        <topology evidence="1">Multi-pass membrane protein</topology>
    </subcellularLocation>
</comment>
<organism evidence="13">
    <name type="scientific">Homalodisca liturata</name>
    <dbReference type="NCBI Taxonomy" id="320908"/>
    <lineage>
        <taxon>Eukaryota</taxon>
        <taxon>Metazoa</taxon>
        <taxon>Ecdysozoa</taxon>
        <taxon>Arthropoda</taxon>
        <taxon>Hexapoda</taxon>
        <taxon>Insecta</taxon>
        <taxon>Pterygota</taxon>
        <taxon>Neoptera</taxon>
        <taxon>Paraneoptera</taxon>
        <taxon>Hemiptera</taxon>
        <taxon>Auchenorrhyncha</taxon>
        <taxon>Membracoidea</taxon>
        <taxon>Cicadellidae</taxon>
        <taxon>Cicadellinae</taxon>
        <taxon>Proconiini</taxon>
        <taxon>Homalodisca</taxon>
    </lineage>
</organism>
<dbReference type="Pfam" id="PF00153">
    <property type="entry name" value="Mito_carr"/>
    <property type="match status" value="3"/>
</dbReference>
<dbReference type="GO" id="GO:0005743">
    <property type="term" value="C:mitochondrial inner membrane"/>
    <property type="evidence" value="ECO:0007669"/>
    <property type="project" value="UniProtKB-SubCell"/>
</dbReference>
<dbReference type="FunFam" id="1.50.40.10:FF:000008">
    <property type="entry name" value="Mitochondrial uncoupling protein 2"/>
    <property type="match status" value="1"/>
</dbReference>
<feature type="repeat" description="Solcar" evidence="11">
    <location>
        <begin position="15"/>
        <end position="118"/>
    </location>
</feature>
<evidence type="ECO:0000256" key="5">
    <source>
        <dbReference type="ARBA" id="ARBA00022692"/>
    </source>
</evidence>
<feature type="repeat" description="Solcar" evidence="11">
    <location>
        <begin position="230"/>
        <end position="315"/>
    </location>
</feature>
<dbReference type="PRINTS" id="PR00784">
    <property type="entry name" value="MTUNCOUPLING"/>
</dbReference>
<comment type="similarity">
    <text evidence="3 12">Belongs to the mitochondrial carrier (TC 2.A.29) family.</text>
</comment>
<dbReference type="InterPro" id="IPR018108">
    <property type="entry name" value="MCP_transmembrane"/>
</dbReference>
<protein>
    <recommendedName>
        <fullName evidence="14">Mitochondrial uncoupling protein 2</fullName>
    </recommendedName>
</protein>
<keyword evidence="5 11" id="KW-0812">Transmembrane</keyword>
<keyword evidence="9" id="KW-0496">Mitochondrion</keyword>